<keyword evidence="3" id="KW-0012">Acyltransferase</keyword>
<dbReference type="NCBIfam" id="TIGR03570">
    <property type="entry name" value="NeuD_NnaD"/>
    <property type="match status" value="1"/>
</dbReference>
<evidence type="ECO:0000313" key="4">
    <source>
        <dbReference type="Proteomes" id="UP000233769"/>
    </source>
</evidence>
<comment type="similarity">
    <text evidence="1">Belongs to the transferase hexapeptide repeat family.</text>
</comment>
<accession>A0A2N9AQE8</accession>
<feature type="site" description="Increases basicity of active site His" evidence="2">
    <location>
        <position position="138"/>
    </location>
</feature>
<dbReference type="Gene3D" id="2.160.10.10">
    <property type="entry name" value="Hexapeptide repeat proteins"/>
    <property type="match status" value="1"/>
</dbReference>
<feature type="active site" description="Proton acceptor" evidence="2">
    <location>
        <position position="137"/>
    </location>
</feature>
<dbReference type="AlphaFoldDB" id="A0A2N9AQE8"/>
<dbReference type="Gene3D" id="3.40.50.20">
    <property type="match status" value="1"/>
</dbReference>
<reference evidence="4" key="1">
    <citation type="submission" date="2017-10" db="EMBL/GenBank/DDBJ databases">
        <authorList>
            <person name="Regsiter A."/>
            <person name="William W."/>
        </authorList>
    </citation>
    <scope>NUCLEOTIDE SEQUENCE [LARGE SCALE GENOMIC DNA]</scope>
</reference>
<evidence type="ECO:0000313" key="3">
    <source>
        <dbReference type="EMBL" id="SOR29587.1"/>
    </source>
</evidence>
<dbReference type="PANTHER" id="PTHR43300:SF7">
    <property type="entry name" value="UDP-N-ACETYLBACILLOSAMINE N-ACETYLTRANSFERASE"/>
    <property type="match status" value="1"/>
</dbReference>
<dbReference type="CDD" id="cd03360">
    <property type="entry name" value="LbH_AT_putative"/>
    <property type="match status" value="1"/>
</dbReference>
<dbReference type="GO" id="GO:0016746">
    <property type="term" value="F:acyltransferase activity"/>
    <property type="evidence" value="ECO:0007669"/>
    <property type="project" value="UniProtKB-KW"/>
</dbReference>
<dbReference type="EMBL" id="LT962688">
    <property type="protein sequence ID" value="SOR29587.1"/>
    <property type="molecule type" value="Genomic_DNA"/>
</dbReference>
<proteinExistence type="inferred from homology"/>
<evidence type="ECO:0000256" key="2">
    <source>
        <dbReference type="PIRSR" id="PIRSR620019-1"/>
    </source>
</evidence>
<dbReference type="InterPro" id="IPR011004">
    <property type="entry name" value="Trimer_LpxA-like_sf"/>
</dbReference>
<evidence type="ECO:0000256" key="1">
    <source>
        <dbReference type="ARBA" id="ARBA00007274"/>
    </source>
</evidence>
<gene>
    <name evidence="3" type="ORF">TK0001_2985</name>
</gene>
<dbReference type="SUPFAM" id="SSF51161">
    <property type="entry name" value="Trimeric LpxA-like enzymes"/>
    <property type="match status" value="1"/>
</dbReference>
<sequence length="209" mass="21866">MKPFVIVGAGGLGRELLGWIANCGPDTRRRFQVASFISEWKDAGSLCHGVPVCHPNDWRGPAPRFVIGLSDPIEKKRIALSLQARGWEAETFIHDSVASGLAPKIGAGTVICPRCCISTDSEIGEHVLINSASGVGHDAIVGDYTSLLGAVSINGNVTVGEGVLFGAGSMVHPGKKIGSWSTIGLGSVVIRNVPDKAVMFGNPAQRIDA</sequence>
<dbReference type="InterPro" id="IPR020019">
    <property type="entry name" value="AcTrfase_PglD-like"/>
</dbReference>
<dbReference type="EC" id="2.3.1.-" evidence="3"/>
<keyword evidence="3" id="KW-0808">Transferase</keyword>
<organism evidence="3 4">
    <name type="scientific">Methylorubrum extorquens</name>
    <name type="common">Methylobacterium dichloromethanicum</name>
    <name type="synonym">Methylobacterium extorquens</name>
    <dbReference type="NCBI Taxonomy" id="408"/>
    <lineage>
        <taxon>Bacteria</taxon>
        <taxon>Pseudomonadati</taxon>
        <taxon>Pseudomonadota</taxon>
        <taxon>Alphaproteobacteria</taxon>
        <taxon>Hyphomicrobiales</taxon>
        <taxon>Methylobacteriaceae</taxon>
        <taxon>Methylorubrum</taxon>
    </lineage>
</organism>
<dbReference type="Proteomes" id="UP000233769">
    <property type="component" value="Chromosome tk0001"/>
</dbReference>
<dbReference type="PANTHER" id="PTHR43300">
    <property type="entry name" value="ACETYLTRANSFERASE"/>
    <property type="match status" value="1"/>
</dbReference>
<name>A0A2N9AQE8_METEX</name>
<protein>
    <submittedName>
        <fullName evidence="3">Putative acetyltransferase EpsM</fullName>
        <ecNumber evidence="3">2.3.1.-</ecNumber>
    </submittedName>
</protein>
<dbReference type="InterPro" id="IPR050179">
    <property type="entry name" value="Trans_hexapeptide_repeat"/>
</dbReference>